<dbReference type="PANTHER" id="PTHR14519:SF5">
    <property type="entry name" value="VITAMIN K EPOXIDE REDUCTASE COMPLEX SUBUNIT 1-LIKE PROTEIN 1"/>
    <property type="match status" value="1"/>
</dbReference>
<dbReference type="VEuPathDB" id="TriTrypDB:TcBrA4_0100670"/>
<keyword evidence="4 12" id="KW-0812">Transmembrane</keyword>
<dbReference type="PANTHER" id="PTHR14519">
    <property type="entry name" value="VITAMIN K EPOXIDE REDUCTASE COMPLEX, SUBUNIT 1"/>
    <property type="match status" value="1"/>
</dbReference>
<comment type="similarity">
    <text evidence="2">Belongs to the VKOR family.</text>
</comment>
<dbReference type="Proteomes" id="UP000246078">
    <property type="component" value="Unassembled WGS sequence"/>
</dbReference>
<keyword evidence="5" id="KW-0874">Quinone</keyword>
<comment type="caution">
    <text evidence="14">The sequence shown here is derived from an EMBL/GenBank/DDBJ whole genome shotgun (WGS) entry which is preliminary data.</text>
</comment>
<evidence type="ECO:0000256" key="5">
    <source>
        <dbReference type="ARBA" id="ARBA00022719"/>
    </source>
</evidence>
<keyword evidence="11" id="KW-0676">Redox-active center</keyword>
<dbReference type="VEuPathDB" id="TriTrypDB:BCY84_02961"/>
<dbReference type="GO" id="GO:0048038">
    <property type="term" value="F:quinone binding"/>
    <property type="evidence" value="ECO:0007669"/>
    <property type="project" value="UniProtKB-KW"/>
</dbReference>
<dbReference type="GO" id="GO:0042373">
    <property type="term" value="P:vitamin K metabolic process"/>
    <property type="evidence" value="ECO:0007669"/>
    <property type="project" value="InterPro"/>
</dbReference>
<evidence type="ECO:0000256" key="3">
    <source>
        <dbReference type="ARBA" id="ARBA00012278"/>
    </source>
</evidence>
<keyword evidence="9 12" id="KW-0472">Membrane</keyword>
<organism evidence="14 15">
    <name type="scientific">Trypanosoma cruzi</name>
    <dbReference type="NCBI Taxonomy" id="5693"/>
    <lineage>
        <taxon>Eukaryota</taxon>
        <taxon>Discoba</taxon>
        <taxon>Euglenozoa</taxon>
        <taxon>Kinetoplastea</taxon>
        <taxon>Metakinetoplastina</taxon>
        <taxon>Trypanosomatida</taxon>
        <taxon>Trypanosomatidae</taxon>
        <taxon>Trypanosoma</taxon>
        <taxon>Schizotrypanum</taxon>
    </lineage>
</organism>
<name>A0A2V2WBS5_TRYCR</name>
<dbReference type="EC" id="1.17.4.4" evidence="3"/>
<keyword evidence="10" id="KW-1015">Disulfide bond</keyword>
<feature type="domain" description="Vitamin K epoxide reductase" evidence="13">
    <location>
        <begin position="1"/>
        <end position="140"/>
    </location>
</feature>
<keyword evidence="8" id="KW-0560">Oxidoreductase</keyword>
<feature type="transmembrane region" description="Helical" evidence="12">
    <location>
        <begin position="93"/>
        <end position="112"/>
    </location>
</feature>
<evidence type="ECO:0000313" key="15">
    <source>
        <dbReference type="Proteomes" id="UP000246078"/>
    </source>
</evidence>
<evidence type="ECO:0000256" key="6">
    <source>
        <dbReference type="ARBA" id="ARBA00022824"/>
    </source>
</evidence>
<accession>A0A2V2WBS5</accession>
<dbReference type="CDD" id="cd12917">
    <property type="entry name" value="VKOR_euk"/>
    <property type="match status" value="1"/>
</dbReference>
<dbReference type="Gene3D" id="1.20.1440.130">
    <property type="entry name" value="VKOR domain"/>
    <property type="match status" value="1"/>
</dbReference>
<evidence type="ECO:0000256" key="1">
    <source>
        <dbReference type="ARBA" id="ARBA00004477"/>
    </source>
</evidence>
<dbReference type="VEuPathDB" id="TriTrypDB:C4B63_9g221"/>
<dbReference type="GO" id="GO:0047057">
    <property type="term" value="F:vitamin-K-epoxide reductase (warfarin-sensitive) activity"/>
    <property type="evidence" value="ECO:0007669"/>
    <property type="project" value="UniProtKB-EC"/>
</dbReference>
<evidence type="ECO:0000256" key="11">
    <source>
        <dbReference type="ARBA" id="ARBA00023284"/>
    </source>
</evidence>
<dbReference type="InterPro" id="IPR042406">
    <property type="entry name" value="VKORC1/VKORC1L1"/>
</dbReference>
<proteinExistence type="inferred from homology"/>
<dbReference type="VEuPathDB" id="TriTrypDB:TcCLB.504741.190"/>
<gene>
    <name evidence="14" type="ORF">C3747_136g71</name>
</gene>
<sequence>MAFLSCLLPVVVMFGFLLSSYAYLVERRFARARELGQVYRAYCDVGVFSCTRVFSSEYGSLTQFVGLPHVSNAVLGMIFYLSELATCRFPTLLLFMSAASCVVSVGLFLILTLILHDLCIVCGSIYVVNFVTCLGAWKLRRQKMAPPHTRRRRRRRGKGKKH</sequence>
<dbReference type="VEuPathDB" id="TriTrypDB:TcYC6_0076100"/>
<reference evidence="14 15" key="1">
    <citation type="journal article" date="2018" name="Microb. Genom.">
        <title>Expanding an expanded genome: long-read sequencing of Trypanosoma cruzi.</title>
        <authorList>
            <person name="Berna L."/>
            <person name="Rodriguez M."/>
            <person name="Chiribao M.L."/>
            <person name="Parodi-Talice A."/>
            <person name="Pita S."/>
            <person name="Rijo G."/>
            <person name="Alvarez-Valin F."/>
            <person name="Robello C."/>
        </authorList>
    </citation>
    <scope>NUCLEOTIDE SEQUENCE [LARGE SCALE GENOMIC DNA]</scope>
    <source>
        <strain evidence="14 15">TCC</strain>
    </source>
</reference>
<keyword evidence="6" id="KW-0256">Endoplasmic reticulum</keyword>
<evidence type="ECO:0000259" key="13">
    <source>
        <dbReference type="SMART" id="SM00756"/>
    </source>
</evidence>
<evidence type="ECO:0000256" key="10">
    <source>
        <dbReference type="ARBA" id="ARBA00023157"/>
    </source>
</evidence>
<feature type="transmembrane region" description="Helical" evidence="12">
    <location>
        <begin position="118"/>
        <end position="137"/>
    </location>
</feature>
<evidence type="ECO:0000256" key="12">
    <source>
        <dbReference type="SAM" id="Phobius"/>
    </source>
</evidence>
<dbReference type="VEuPathDB" id="TriTrypDB:TcCLB.511621.170"/>
<dbReference type="EMBL" id="PRFC01000136">
    <property type="protein sequence ID" value="PWV05213.1"/>
    <property type="molecule type" value="Genomic_DNA"/>
</dbReference>
<dbReference type="InterPro" id="IPR038354">
    <property type="entry name" value="VKOR_sf"/>
</dbReference>
<protein>
    <recommendedName>
        <fullName evidence="3">vitamin-K-epoxide reductase (warfarin-sensitive)</fullName>
        <ecNumber evidence="3">1.17.4.4</ecNumber>
    </recommendedName>
</protein>
<dbReference type="VEuPathDB" id="TriTrypDB:TcCL_ESM05182"/>
<feature type="transmembrane region" description="Helical" evidence="12">
    <location>
        <begin position="61"/>
        <end position="81"/>
    </location>
</feature>
<dbReference type="Pfam" id="PF07884">
    <property type="entry name" value="VKOR"/>
    <property type="match status" value="1"/>
</dbReference>
<dbReference type="GO" id="GO:0005789">
    <property type="term" value="C:endoplasmic reticulum membrane"/>
    <property type="evidence" value="ECO:0007669"/>
    <property type="project" value="UniProtKB-SubCell"/>
</dbReference>
<evidence type="ECO:0000256" key="9">
    <source>
        <dbReference type="ARBA" id="ARBA00023136"/>
    </source>
</evidence>
<evidence type="ECO:0000256" key="4">
    <source>
        <dbReference type="ARBA" id="ARBA00022692"/>
    </source>
</evidence>
<keyword evidence="7 12" id="KW-1133">Transmembrane helix</keyword>
<dbReference type="VEuPathDB" id="TriTrypDB:C3747_136g71"/>
<dbReference type="InterPro" id="IPR012932">
    <property type="entry name" value="VKOR"/>
</dbReference>
<dbReference type="AlphaFoldDB" id="A0A2V2WBS5"/>
<dbReference type="SMART" id="SM00756">
    <property type="entry name" value="VKc"/>
    <property type="match status" value="1"/>
</dbReference>
<comment type="subcellular location">
    <subcellularLocation>
        <location evidence="1">Endoplasmic reticulum membrane</location>
        <topology evidence="1">Multi-pass membrane protein</topology>
    </subcellularLocation>
</comment>
<dbReference type="VEuPathDB" id="TriTrypDB:TcG_08753"/>
<evidence type="ECO:0000313" key="14">
    <source>
        <dbReference type="EMBL" id="PWV05213.1"/>
    </source>
</evidence>
<evidence type="ECO:0000256" key="8">
    <source>
        <dbReference type="ARBA" id="ARBA00023002"/>
    </source>
</evidence>
<evidence type="ECO:0000256" key="2">
    <source>
        <dbReference type="ARBA" id="ARBA00006214"/>
    </source>
</evidence>
<evidence type="ECO:0000256" key="7">
    <source>
        <dbReference type="ARBA" id="ARBA00022989"/>
    </source>
</evidence>